<evidence type="ECO:0000256" key="2">
    <source>
        <dbReference type="ARBA" id="ARBA00023186"/>
    </source>
</evidence>
<keyword evidence="5" id="KW-1185">Reference proteome</keyword>
<accession>A0ABP8CA77</accession>
<evidence type="ECO:0000256" key="1">
    <source>
        <dbReference type="ARBA" id="ARBA00007177"/>
    </source>
</evidence>
<dbReference type="Proteomes" id="UP001501710">
    <property type="component" value="Unassembled WGS sequence"/>
</dbReference>
<evidence type="ECO:0000256" key="3">
    <source>
        <dbReference type="HAMAP-Rule" id="MF_01384"/>
    </source>
</evidence>
<comment type="subcellular location">
    <subcellularLocation>
        <location evidence="3">Cytoplasm</location>
    </subcellularLocation>
</comment>
<gene>
    <name evidence="3" type="primary">ureD</name>
    <name evidence="4" type="ORF">GCM10022254_46240</name>
</gene>
<dbReference type="HAMAP" id="MF_01384">
    <property type="entry name" value="UreD"/>
    <property type="match status" value="1"/>
</dbReference>
<proteinExistence type="inferred from homology"/>
<sequence length="297" mass="32027">MLTRTMTPDALPVEVAGHASVPDTLPVGSPGKDGVLELAFRSVDGRTELTSQFQKAPLHITRPLYLDGDRPGMPCVMFMSSGGGILQGDRYRMRLDCGSGTSVRFTTQTATRLYRMEHDYAVQTVELDVGEGSYVEYLPEPTIPFTDSRFYQRMAVTVGPNTTVLLGDRVMAGRLARGERHAYTAYCTDLDVQDTQGRLLFADPLRFVPAERTPAGPTAMDDAGTMASLYVVSQARPARELADALHEALTGTGVRGGAGVLPGDHGAWARMLGGESPETDATFSRALDVARRLVAAD</sequence>
<comment type="similarity">
    <text evidence="1 3">Belongs to the UreD family.</text>
</comment>
<dbReference type="EMBL" id="BAABAS010000015">
    <property type="protein sequence ID" value="GAA4236488.1"/>
    <property type="molecule type" value="Genomic_DNA"/>
</dbReference>
<dbReference type="PANTHER" id="PTHR33643">
    <property type="entry name" value="UREASE ACCESSORY PROTEIN D"/>
    <property type="match status" value="1"/>
</dbReference>
<reference evidence="5" key="1">
    <citation type="journal article" date="2019" name="Int. J. Syst. Evol. Microbiol.">
        <title>The Global Catalogue of Microorganisms (GCM) 10K type strain sequencing project: providing services to taxonomists for standard genome sequencing and annotation.</title>
        <authorList>
            <consortium name="The Broad Institute Genomics Platform"/>
            <consortium name="The Broad Institute Genome Sequencing Center for Infectious Disease"/>
            <person name="Wu L."/>
            <person name="Ma J."/>
        </authorList>
    </citation>
    <scope>NUCLEOTIDE SEQUENCE [LARGE SCALE GENOMIC DNA]</scope>
    <source>
        <strain evidence="5">JCM 17440</strain>
    </source>
</reference>
<protein>
    <recommendedName>
        <fullName evidence="3">Urease accessory protein UreD</fullName>
    </recommendedName>
</protein>
<dbReference type="RefSeq" id="WP_344899966.1">
    <property type="nucleotide sequence ID" value="NZ_BAABAS010000015.1"/>
</dbReference>
<evidence type="ECO:0000313" key="4">
    <source>
        <dbReference type="EMBL" id="GAA4236488.1"/>
    </source>
</evidence>
<dbReference type="Pfam" id="PF01774">
    <property type="entry name" value="UreD"/>
    <property type="match status" value="1"/>
</dbReference>
<evidence type="ECO:0000313" key="5">
    <source>
        <dbReference type="Proteomes" id="UP001501710"/>
    </source>
</evidence>
<comment type="caution">
    <text evidence="4">The sequence shown here is derived from an EMBL/GenBank/DDBJ whole genome shotgun (WGS) entry which is preliminary data.</text>
</comment>
<organism evidence="4 5">
    <name type="scientific">Actinomadura meridiana</name>
    <dbReference type="NCBI Taxonomy" id="559626"/>
    <lineage>
        <taxon>Bacteria</taxon>
        <taxon>Bacillati</taxon>
        <taxon>Actinomycetota</taxon>
        <taxon>Actinomycetes</taxon>
        <taxon>Streptosporangiales</taxon>
        <taxon>Thermomonosporaceae</taxon>
        <taxon>Actinomadura</taxon>
    </lineage>
</organism>
<keyword evidence="3" id="KW-0996">Nickel insertion</keyword>
<comment type="function">
    <text evidence="3">Required for maturation of urease via the functional incorporation of the urease nickel metallocenter.</text>
</comment>
<keyword evidence="2 3" id="KW-0143">Chaperone</keyword>
<comment type="subunit">
    <text evidence="3">UreD, UreF and UreG form a complex that acts as a GTP-hydrolysis-dependent molecular chaperone, activating the urease apoprotein by helping to assemble the nickel containing metallocenter of UreC. The UreE protein probably delivers the nickel.</text>
</comment>
<dbReference type="PANTHER" id="PTHR33643:SF1">
    <property type="entry name" value="UREASE ACCESSORY PROTEIN D"/>
    <property type="match status" value="1"/>
</dbReference>
<dbReference type="InterPro" id="IPR002669">
    <property type="entry name" value="UreD"/>
</dbReference>
<keyword evidence="3" id="KW-0963">Cytoplasm</keyword>
<name>A0ABP8CA77_9ACTN</name>